<evidence type="ECO:0000313" key="1">
    <source>
        <dbReference type="EMBL" id="KAK0632603.1"/>
    </source>
</evidence>
<dbReference type="EMBL" id="JAULSU010000001">
    <property type="protein sequence ID" value="KAK0632603.1"/>
    <property type="molecule type" value="Genomic_DNA"/>
</dbReference>
<organism evidence="1 2">
    <name type="scientific">Immersiella caudata</name>
    <dbReference type="NCBI Taxonomy" id="314043"/>
    <lineage>
        <taxon>Eukaryota</taxon>
        <taxon>Fungi</taxon>
        <taxon>Dikarya</taxon>
        <taxon>Ascomycota</taxon>
        <taxon>Pezizomycotina</taxon>
        <taxon>Sordariomycetes</taxon>
        <taxon>Sordariomycetidae</taxon>
        <taxon>Sordariales</taxon>
        <taxon>Lasiosphaeriaceae</taxon>
        <taxon>Immersiella</taxon>
    </lineage>
</organism>
<dbReference type="AlphaFoldDB" id="A0AA40CCR4"/>
<dbReference type="Proteomes" id="UP001175000">
    <property type="component" value="Unassembled WGS sequence"/>
</dbReference>
<name>A0AA40CCR4_9PEZI</name>
<comment type="caution">
    <text evidence="1">The sequence shown here is derived from an EMBL/GenBank/DDBJ whole genome shotgun (WGS) entry which is preliminary data.</text>
</comment>
<accession>A0AA40CCR4</accession>
<evidence type="ECO:0000313" key="2">
    <source>
        <dbReference type="Proteomes" id="UP001175000"/>
    </source>
</evidence>
<gene>
    <name evidence="1" type="ORF">B0T14DRAFT_504694</name>
</gene>
<protein>
    <submittedName>
        <fullName evidence="1">Uncharacterized protein</fullName>
    </submittedName>
</protein>
<sequence length="78" mass="8748">MVGSDGPSIPIYRTEDRRELHFPQSVPKENLKDVVDTKGFTCFEVHYDLVITMEPALMRFSLGFDGKEVGSVQVDSGK</sequence>
<keyword evidence="2" id="KW-1185">Reference proteome</keyword>
<reference evidence="1" key="1">
    <citation type="submission" date="2023-06" db="EMBL/GenBank/DDBJ databases">
        <title>Genome-scale phylogeny and comparative genomics of the fungal order Sordariales.</title>
        <authorList>
            <consortium name="Lawrence Berkeley National Laboratory"/>
            <person name="Hensen N."/>
            <person name="Bonometti L."/>
            <person name="Westerberg I."/>
            <person name="Brannstrom I.O."/>
            <person name="Guillou S."/>
            <person name="Cros-Aarteil S."/>
            <person name="Calhoun S."/>
            <person name="Haridas S."/>
            <person name="Kuo A."/>
            <person name="Mondo S."/>
            <person name="Pangilinan J."/>
            <person name="Riley R."/>
            <person name="Labutti K."/>
            <person name="Andreopoulos B."/>
            <person name="Lipzen A."/>
            <person name="Chen C."/>
            <person name="Yanf M."/>
            <person name="Daum C."/>
            <person name="Ng V."/>
            <person name="Clum A."/>
            <person name="Steindorff A."/>
            <person name="Ohm R."/>
            <person name="Martin F."/>
            <person name="Silar P."/>
            <person name="Natvig D."/>
            <person name="Lalanne C."/>
            <person name="Gautier V."/>
            <person name="Ament-Velasquez S.L."/>
            <person name="Kruys A."/>
            <person name="Hutchinson M.I."/>
            <person name="Powell A.J."/>
            <person name="Barry K."/>
            <person name="Miller A.N."/>
            <person name="Grigoriev I.V."/>
            <person name="Debuchy R."/>
            <person name="Gladieux P."/>
            <person name="Thoren M.H."/>
            <person name="Johannesson H."/>
        </authorList>
    </citation>
    <scope>NUCLEOTIDE SEQUENCE</scope>
    <source>
        <strain evidence="1">CBS 606.72</strain>
    </source>
</reference>
<proteinExistence type="predicted"/>